<dbReference type="EMBL" id="QYRP01000002">
    <property type="protein sequence ID" value="RJS46404.1"/>
    <property type="molecule type" value="Genomic_DNA"/>
</dbReference>
<dbReference type="SUPFAM" id="SSF53850">
    <property type="entry name" value="Periplasmic binding protein-like II"/>
    <property type="match status" value="1"/>
</dbReference>
<dbReference type="SUPFAM" id="SSF46785">
    <property type="entry name" value="Winged helix' DNA-binding domain"/>
    <property type="match status" value="1"/>
</dbReference>
<dbReference type="GO" id="GO:0000976">
    <property type="term" value="F:transcription cis-regulatory region binding"/>
    <property type="evidence" value="ECO:0007669"/>
    <property type="project" value="TreeGrafter"/>
</dbReference>
<evidence type="ECO:0000256" key="1">
    <source>
        <dbReference type="ARBA" id="ARBA00009437"/>
    </source>
</evidence>
<dbReference type="AlphaFoldDB" id="A0A3A5HED5"/>
<protein>
    <submittedName>
        <fullName evidence="6">LysR family transcriptional regulator</fullName>
    </submittedName>
</protein>
<comment type="similarity">
    <text evidence="1">Belongs to the LysR transcriptional regulatory family.</text>
</comment>
<dbReference type="Gene3D" id="1.10.10.10">
    <property type="entry name" value="Winged helix-like DNA-binding domain superfamily/Winged helix DNA-binding domain"/>
    <property type="match status" value="1"/>
</dbReference>
<dbReference type="Pfam" id="PF00126">
    <property type="entry name" value="HTH_1"/>
    <property type="match status" value="1"/>
</dbReference>
<gene>
    <name evidence="6" type="ORF">D4739_09400</name>
</gene>
<dbReference type="InterPro" id="IPR036390">
    <property type="entry name" value="WH_DNA-bd_sf"/>
</dbReference>
<dbReference type="PANTHER" id="PTHR30126">
    <property type="entry name" value="HTH-TYPE TRANSCRIPTIONAL REGULATOR"/>
    <property type="match status" value="1"/>
</dbReference>
<dbReference type="RefSeq" id="WP_120060376.1">
    <property type="nucleotide sequence ID" value="NZ_QYRP01000002.1"/>
</dbReference>
<dbReference type="PANTHER" id="PTHR30126:SF39">
    <property type="entry name" value="HTH-TYPE TRANSCRIPTIONAL REGULATOR CYSL"/>
    <property type="match status" value="1"/>
</dbReference>
<reference evidence="7" key="1">
    <citation type="submission" date="2018-09" db="EMBL/GenBank/DDBJ databases">
        <authorList>
            <person name="Zhu H."/>
        </authorList>
    </citation>
    <scope>NUCLEOTIDE SEQUENCE [LARGE SCALE GENOMIC DNA]</scope>
    <source>
        <strain evidence="7">K1W22B-1</strain>
    </source>
</reference>
<dbReference type="InterPro" id="IPR000847">
    <property type="entry name" value="LysR_HTH_N"/>
</dbReference>
<evidence type="ECO:0000256" key="3">
    <source>
        <dbReference type="ARBA" id="ARBA00023125"/>
    </source>
</evidence>
<feature type="domain" description="HTH lysR-type" evidence="5">
    <location>
        <begin position="16"/>
        <end position="68"/>
    </location>
</feature>
<dbReference type="InterPro" id="IPR005119">
    <property type="entry name" value="LysR_subst-bd"/>
</dbReference>
<dbReference type="PRINTS" id="PR00039">
    <property type="entry name" value="HTHLYSR"/>
</dbReference>
<evidence type="ECO:0000313" key="7">
    <source>
        <dbReference type="Proteomes" id="UP000276542"/>
    </source>
</evidence>
<evidence type="ECO:0000313" key="6">
    <source>
        <dbReference type="EMBL" id="RJS46404.1"/>
    </source>
</evidence>
<name>A0A3A5HED5_9ACTN</name>
<organism evidence="6 7">
    <name type="scientific">Nocardioides cavernaquae</name>
    <dbReference type="NCBI Taxonomy" id="2321396"/>
    <lineage>
        <taxon>Bacteria</taxon>
        <taxon>Bacillati</taxon>
        <taxon>Actinomycetota</taxon>
        <taxon>Actinomycetes</taxon>
        <taxon>Propionibacteriales</taxon>
        <taxon>Nocardioidaceae</taxon>
        <taxon>Nocardioides</taxon>
    </lineage>
</organism>
<dbReference type="Proteomes" id="UP000276542">
    <property type="component" value="Unassembled WGS sequence"/>
</dbReference>
<evidence type="ECO:0000256" key="4">
    <source>
        <dbReference type="ARBA" id="ARBA00023163"/>
    </source>
</evidence>
<sequence>MTGAVNLPAAATWGRLQTFLAVHETGSVRAAAESLHVTPPAISAAISSLETALGTTLFSKAGRGIVPTDAGETFAGYARRLLGLLEEAAGAVHDPDRGRVRIGAVATAAEYVLPHLIASFAEAHPQVELSVSVLPRDELFSLAADHAVDVVLAGRPPRGSGLVTRATHANHLVVVGRPGIDASPLTVPWLLTAVGSGTRDTARSLLTRLQAAPPLLTMGTAGAAVAAAREGLGVTLVHEASAAEALASGDLTTYAVTGTPLDRPWHLTTADQPTAATRLFLGHVCDPELVGPAAFHTRSRPQG</sequence>
<comment type="caution">
    <text evidence="6">The sequence shown here is derived from an EMBL/GenBank/DDBJ whole genome shotgun (WGS) entry which is preliminary data.</text>
</comment>
<keyword evidence="3" id="KW-0238">DNA-binding</keyword>
<dbReference type="Pfam" id="PF03466">
    <property type="entry name" value="LysR_substrate"/>
    <property type="match status" value="1"/>
</dbReference>
<dbReference type="PROSITE" id="PS50931">
    <property type="entry name" value="HTH_LYSR"/>
    <property type="match status" value="1"/>
</dbReference>
<dbReference type="InterPro" id="IPR036388">
    <property type="entry name" value="WH-like_DNA-bd_sf"/>
</dbReference>
<keyword evidence="7" id="KW-1185">Reference proteome</keyword>
<keyword evidence="2" id="KW-0805">Transcription regulation</keyword>
<dbReference type="GO" id="GO:0003700">
    <property type="term" value="F:DNA-binding transcription factor activity"/>
    <property type="evidence" value="ECO:0007669"/>
    <property type="project" value="InterPro"/>
</dbReference>
<evidence type="ECO:0000259" key="5">
    <source>
        <dbReference type="PROSITE" id="PS50931"/>
    </source>
</evidence>
<keyword evidence="4" id="KW-0804">Transcription</keyword>
<dbReference type="FunFam" id="1.10.10.10:FF:000001">
    <property type="entry name" value="LysR family transcriptional regulator"/>
    <property type="match status" value="1"/>
</dbReference>
<dbReference type="Gene3D" id="3.40.190.10">
    <property type="entry name" value="Periplasmic binding protein-like II"/>
    <property type="match status" value="2"/>
</dbReference>
<dbReference type="OrthoDB" id="9789529at2"/>
<evidence type="ECO:0000256" key="2">
    <source>
        <dbReference type="ARBA" id="ARBA00023015"/>
    </source>
</evidence>
<accession>A0A3A5HED5</accession>
<proteinExistence type="inferred from homology"/>